<keyword evidence="1" id="KW-0732">Signal</keyword>
<reference evidence="2 3" key="1">
    <citation type="submission" date="2020-04" db="EMBL/GenBank/DDBJ databases">
        <title>Gordonia sp. nov. TBRC 11910.</title>
        <authorList>
            <person name="Suriyachadkun C."/>
        </authorList>
    </citation>
    <scope>NUCLEOTIDE SEQUENCE [LARGE SCALE GENOMIC DNA]</scope>
    <source>
        <strain evidence="2 3">TBRC 11910</strain>
    </source>
</reference>
<dbReference type="AlphaFoldDB" id="A0A848L2I8"/>
<dbReference type="PROSITE" id="PS51318">
    <property type="entry name" value="TAT"/>
    <property type="match status" value="1"/>
</dbReference>
<keyword evidence="3" id="KW-1185">Reference proteome</keyword>
<dbReference type="Pfam" id="PF12587">
    <property type="entry name" value="DUF3761"/>
    <property type="match status" value="1"/>
</dbReference>
<feature type="chain" id="PRO_5032324708" evidence="1">
    <location>
        <begin position="28"/>
        <end position="87"/>
    </location>
</feature>
<accession>A0A848L2I8</accession>
<evidence type="ECO:0000313" key="3">
    <source>
        <dbReference type="Proteomes" id="UP000550729"/>
    </source>
</evidence>
<dbReference type="Proteomes" id="UP000550729">
    <property type="component" value="Unassembled WGS sequence"/>
</dbReference>
<dbReference type="RefSeq" id="WP_170194375.1">
    <property type="nucleotide sequence ID" value="NZ_JABBNB010000010.1"/>
</dbReference>
<gene>
    <name evidence="2" type="ORF">HH308_11665</name>
</gene>
<evidence type="ECO:0000313" key="2">
    <source>
        <dbReference type="EMBL" id="NMO01868.1"/>
    </source>
</evidence>
<dbReference type="PROSITE" id="PS51257">
    <property type="entry name" value="PROKAR_LIPOPROTEIN"/>
    <property type="match status" value="1"/>
</dbReference>
<dbReference type="EMBL" id="JABBNB010000010">
    <property type="protein sequence ID" value="NMO01868.1"/>
    <property type="molecule type" value="Genomic_DNA"/>
</dbReference>
<comment type="caution">
    <text evidence="2">The sequence shown here is derived from an EMBL/GenBank/DDBJ whole genome shotgun (WGS) entry which is preliminary data.</text>
</comment>
<dbReference type="InterPro" id="IPR022236">
    <property type="entry name" value="DUF3761"/>
</dbReference>
<organism evidence="2 3">
    <name type="scientific">Gordonia asplenii</name>
    <dbReference type="NCBI Taxonomy" id="2725283"/>
    <lineage>
        <taxon>Bacteria</taxon>
        <taxon>Bacillati</taxon>
        <taxon>Actinomycetota</taxon>
        <taxon>Actinomycetes</taxon>
        <taxon>Mycobacteriales</taxon>
        <taxon>Gordoniaceae</taxon>
        <taxon>Gordonia</taxon>
    </lineage>
</organism>
<proteinExistence type="predicted"/>
<feature type="signal peptide" evidence="1">
    <location>
        <begin position="1"/>
        <end position="27"/>
    </location>
</feature>
<name>A0A848L2I8_9ACTN</name>
<sequence>MTRRALVTAAAALAIAGGLLAPAQAHASGGCGTGEYLNSSGQCVPDPENDGNTAPAGATAKCRDGDYSFSKHHTGTCSGHGGVAQWL</sequence>
<evidence type="ECO:0000256" key="1">
    <source>
        <dbReference type="SAM" id="SignalP"/>
    </source>
</evidence>
<protein>
    <submittedName>
        <fullName evidence="2">DUF3761 domain-containing protein</fullName>
    </submittedName>
</protein>
<dbReference type="InterPro" id="IPR006311">
    <property type="entry name" value="TAT_signal"/>
</dbReference>